<dbReference type="InterPro" id="IPR002000">
    <property type="entry name" value="Lysosome-assoc_membr_glycop"/>
</dbReference>
<evidence type="ECO:0000256" key="2">
    <source>
        <dbReference type="ARBA" id="ARBA00022692"/>
    </source>
</evidence>
<dbReference type="Gene3D" id="2.40.160.110">
    <property type="match status" value="1"/>
</dbReference>
<evidence type="ECO:0000256" key="3">
    <source>
        <dbReference type="ARBA" id="ARBA00022729"/>
    </source>
</evidence>
<keyword evidence="2" id="KW-0812">Transmembrane</keyword>
<keyword evidence="3 8" id="KW-0732">Signal</keyword>
<keyword evidence="4" id="KW-1133">Transmembrane helix</keyword>
<evidence type="ECO:0000256" key="8">
    <source>
        <dbReference type="SAM" id="SignalP"/>
    </source>
</evidence>
<comment type="subcellular location">
    <subcellularLocation>
        <location evidence="1">Cell membrane</location>
        <topology evidence="1">Single-pass type I membrane protein</topology>
    </subcellularLocation>
</comment>
<evidence type="ECO:0000256" key="4">
    <source>
        <dbReference type="ARBA" id="ARBA00022989"/>
    </source>
</evidence>
<dbReference type="AlphaFoldDB" id="A0A4Y2T3U4"/>
<dbReference type="PANTHER" id="PTHR11506:SF35">
    <property type="entry name" value="LYSOSOME-ASSOCIATED MEMBRANE GLYCOPROTEIN 5"/>
    <property type="match status" value="1"/>
</dbReference>
<gene>
    <name evidence="9" type="ORF">AVEN_148644_2</name>
</gene>
<reference evidence="9 10" key="1">
    <citation type="journal article" date="2019" name="Sci. Rep.">
        <title>Orb-weaving spider Araneus ventricosus genome elucidates the spidroin gene catalogue.</title>
        <authorList>
            <person name="Kono N."/>
            <person name="Nakamura H."/>
            <person name="Ohtoshi R."/>
            <person name="Moran D.A.P."/>
            <person name="Shinohara A."/>
            <person name="Yoshida Y."/>
            <person name="Fujiwara M."/>
            <person name="Mori M."/>
            <person name="Tomita M."/>
            <person name="Arakawa K."/>
        </authorList>
    </citation>
    <scope>NUCLEOTIDE SEQUENCE [LARGE SCALE GENOMIC DNA]</scope>
</reference>
<comment type="caution">
    <text evidence="9">The sequence shown here is derived from an EMBL/GenBank/DDBJ whole genome shotgun (WGS) entry which is preliminary data.</text>
</comment>
<dbReference type="PANTHER" id="PTHR11506">
    <property type="entry name" value="LYSOSOME-ASSOCIATED MEMBRANE GLYCOPROTEIN"/>
    <property type="match status" value="1"/>
</dbReference>
<name>A0A4Y2T3U4_ARAVE</name>
<feature type="non-terminal residue" evidence="9">
    <location>
        <position position="224"/>
    </location>
</feature>
<feature type="region of interest" description="Disordered" evidence="7">
    <location>
        <begin position="24"/>
        <end position="133"/>
    </location>
</feature>
<dbReference type="OrthoDB" id="6248302at2759"/>
<sequence length="224" mass="25158">MFLRASQFIFTISFICFIGISIARPKGDDDSETPSEADKDAPKEREPEENKEEATEKAIEEELKKIEEEIVSELPPVVSDINEAEKEDEEEVPEEIPSTEKPSETEEEQATAETEEEESKNETPEEKPETTSAAVMVNTAETTIEKDEVPEDTFAVWSDERKICLLAKFHAVFSIIYSSQKGEEKAEVTIPKTANSKGKCGPNAKSPVLQLSWGKYVFKMVFNK</sequence>
<feature type="compositionally biased region" description="Basic and acidic residues" evidence="7">
    <location>
        <begin position="36"/>
        <end position="68"/>
    </location>
</feature>
<keyword evidence="6" id="KW-0325">Glycoprotein</keyword>
<evidence type="ECO:0000256" key="7">
    <source>
        <dbReference type="SAM" id="MobiDB-lite"/>
    </source>
</evidence>
<dbReference type="GO" id="GO:0005765">
    <property type="term" value="C:lysosomal membrane"/>
    <property type="evidence" value="ECO:0007669"/>
    <property type="project" value="TreeGrafter"/>
</dbReference>
<feature type="chain" id="PRO_5021403247" evidence="8">
    <location>
        <begin position="24"/>
        <end position="224"/>
    </location>
</feature>
<evidence type="ECO:0000256" key="6">
    <source>
        <dbReference type="ARBA" id="ARBA00023180"/>
    </source>
</evidence>
<feature type="compositionally biased region" description="Acidic residues" evidence="7">
    <location>
        <begin position="85"/>
        <end position="94"/>
    </location>
</feature>
<evidence type="ECO:0000256" key="5">
    <source>
        <dbReference type="ARBA" id="ARBA00023136"/>
    </source>
</evidence>
<protein>
    <submittedName>
        <fullName evidence="9">Uncharacterized protein</fullName>
    </submittedName>
</protein>
<proteinExistence type="predicted"/>
<dbReference type="EMBL" id="BGPR01025146">
    <property type="protein sequence ID" value="GBN93805.1"/>
    <property type="molecule type" value="Genomic_DNA"/>
</dbReference>
<dbReference type="GO" id="GO:0072594">
    <property type="term" value="P:establishment of protein localization to organelle"/>
    <property type="evidence" value="ECO:0007669"/>
    <property type="project" value="TreeGrafter"/>
</dbReference>
<evidence type="ECO:0000256" key="1">
    <source>
        <dbReference type="ARBA" id="ARBA00004251"/>
    </source>
</evidence>
<evidence type="ECO:0000313" key="10">
    <source>
        <dbReference type="Proteomes" id="UP000499080"/>
    </source>
</evidence>
<evidence type="ECO:0000313" key="9">
    <source>
        <dbReference type="EMBL" id="GBN93805.1"/>
    </source>
</evidence>
<keyword evidence="10" id="KW-1185">Reference proteome</keyword>
<dbReference type="GO" id="GO:0005886">
    <property type="term" value="C:plasma membrane"/>
    <property type="evidence" value="ECO:0007669"/>
    <property type="project" value="TreeGrafter"/>
</dbReference>
<dbReference type="GO" id="GO:0031902">
    <property type="term" value="C:late endosome membrane"/>
    <property type="evidence" value="ECO:0007669"/>
    <property type="project" value="TreeGrafter"/>
</dbReference>
<dbReference type="Proteomes" id="UP000499080">
    <property type="component" value="Unassembled WGS sequence"/>
</dbReference>
<organism evidence="9 10">
    <name type="scientific">Araneus ventricosus</name>
    <name type="common">Orbweaver spider</name>
    <name type="synonym">Epeira ventricosa</name>
    <dbReference type="NCBI Taxonomy" id="182803"/>
    <lineage>
        <taxon>Eukaryota</taxon>
        <taxon>Metazoa</taxon>
        <taxon>Ecdysozoa</taxon>
        <taxon>Arthropoda</taxon>
        <taxon>Chelicerata</taxon>
        <taxon>Arachnida</taxon>
        <taxon>Araneae</taxon>
        <taxon>Araneomorphae</taxon>
        <taxon>Entelegynae</taxon>
        <taxon>Araneoidea</taxon>
        <taxon>Araneidae</taxon>
        <taxon>Araneus</taxon>
    </lineage>
</organism>
<accession>A0A4Y2T3U4</accession>
<feature type="compositionally biased region" description="Basic and acidic residues" evidence="7">
    <location>
        <begin position="120"/>
        <end position="129"/>
    </location>
</feature>
<feature type="signal peptide" evidence="8">
    <location>
        <begin position="1"/>
        <end position="23"/>
    </location>
</feature>
<feature type="compositionally biased region" description="Acidic residues" evidence="7">
    <location>
        <begin position="105"/>
        <end position="119"/>
    </location>
</feature>
<keyword evidence="5" id="KW-0472">Membrane</keyword>